<dbReference type="PANTHER" id="PTHR16487:SF0">
    <property type="entry name" value="PROTEIN PHOSPHATASE 4 REGULATORY SUBUNIT 2-RELATED"/>
    <property type="match status" value="1"/>
</dbReference>
<dbReference type="PANTHER" id="PTHR16487">
    <property type="entry name" value="PPP4R2-RELATED PROTEIN"/>
    <property type="match status" value="1"/>
</dbReference>
<evidence type="ECO:0000256" key="1">
    <source>
        <dbReference type="ARBA" id="ARBA00009207"/>
    </source>
</evidence>
<feature type="compositionally biased region" description="Polar residues" evidence="2">
    <location>
        <begin position="343"/>
        <end position="363"/>
    </location>
</feature>
<sequence length="632" mass="64891">MLSAEQLLEQAAKDGSMVPEDWPRALRFVLPRLDDIVHNHFPIPTAPAPHPEPARDCSSTPSKPENTGESIATDNENAPPGGGASEEGSGGSQKADGDAQASDDPILPPELHEIYTSIVFNLNKNFPLHPPHTLQRLAELVMSPNAHYRFLPSYLRALDRVVTVSSPTTVFPLPQTTVPSSVSTILNGVTPGSANLSSPSVGSSPSLGSDDSLGGALLTPIPWLRPENDCSGNSGSELVSESTEMVDGPNGTGRIETVSVVNGVLGTTTSAPASTTATSPSPDNASDSPSSPSGTANTNATATAPDALRDTGPITQGELLRQEQEAGIVTVAASGASGSTSSRPVTRSSGLLSASQQPNPDQQSEPHAEGEPVEDAEPPHARGPDVIGMEDMGPQQGGGLARSIDMEAAVGRPAPHPERSGEGSQEGEGEGAKVDEAQGGSREEEMKDADDDVDDAAKPSASSSVVPQEDQQTEQIAPAQAESSDYKDADPASTSTSTSAQPTAEPLGGVSSADDVDDDWEMLPREEETTQFDAMATEEAATSEKEKEQEKKDDVDAVDNEEAVTATAAEAKESKSGSADQSEGSGGGGGGGDEATKAAGESGARRGKRKHGEDDGDGADVEDAQMGGCGVE</sequence>
<reference evidence="3 4" key="1">
    <citation type="journal article" date="2022" name="G3 (Bethesda)">
        <title>Enemy or ally: a genomic approach to elucidate the lifestyle of Phyllosticta citrichinaensis.</title>
        <authorList>
            <person name="Buijs V.A."/>
            <person name="Groenewald J.Z."/>
            <person name="Haridas S."/>
            <person name="LaButti K.M."/>
            <person name="Lipzen A."/>
            <person name="Martin F.M."/>
            <person name="Barry K."/>
            <person name="Grigoriev I.V."/>
            <person name="Crous P.W."/>
            <person name="Seidl M.F."/>
        </authorList>
    </citation>
    <scope>NUCLEOTIDE SEQUENCE [LARGE SCALE GENOMIC DNA]</scope>
    <source>
        <strain evidence="3 4">CBS 129764</strain>
    </source>
</reference>
<evidence type="ECO:0000313" key="3">
    <source>
        <dbReference type="EMBL" id="KAK8163674.1"/>
    </source>
</evidence>
<feature type="region of interest" description="Disordered" evidence="2">
    <location>
        <begin position="332"/>
        <end position="632"/>
    </location>
</feature>
<organism evidence="3 4">
    <name type="scientific">Phyllosticta citrichinensis</name>
    <dbReference type="NCBI Taxonomy" id="1130410"/>
    <lineage>
        <taxon>Eukaryota</taxon>
        <taxon>Fungi</taxon>
        <taxon>Dikarya</taxon>
        <taxon>Ascomycota</taxon>
        <taxon>Pezizomycotina</taxon>
        <taxon>Dothideomycetes</taxon>
        <taxon>Dothideomycetes incertae sedis</taxon>
        <taxon>Botryosphaeriales</taxon>
        <taxon>Phyllostictaceae</taxon>
        <taxon>Phyllosticta</taxon>
    </lineage>
</organism>
<feature type="compositionally biased region" description="Low complexity" evidence="2">
    <location>
        <begin position="458"/>
        <end position="467"/>
    </location>
</feature>
<feature type="compositionally biased region" description="Basic and acidic residues" evidence="2">
    <location>
        <begin position="430"/>
        <end position="445"/>
    </location>
</feature>
<feature type="region of interest" description="Disordered" evidence="2">
    <location>
        <begin position="225"/>
        <end position="255"/>
    </location>
</feature>
<gene>
    <name evidence="3" type="ORF">IWX90DRAFT_415516</name>
</gene>
<feature type="compositionally biased region" description="Gly residues" evidence="2">
    <location>
        <begin position="80"/>
        <end position="91"/>
    </location>
</feature>
<evidence type="ECO:0008006" key="5">
    <source>
        <dbReference type="Google" id="ProtNLM"/>
    </source>
</evidence>
<feature type="compositionally biased region" description="Low complexity" evidence="2">
    <location>
        <begin position="332"/>
        <end position="342"/>
    </location>
</feature>
<feature type="compositionally biased region" description="Polar residues" evidence="2">
    <location>
        <begin position="230"/>
        <end position="243"/>
    </location>
</feature>
<evidence type="ECO:0000313" key="4">
    <source>
        <dbReference type="Proteomes" id="UP001456524"/>
    </source>
</evidence>
<feature type="compositionally biased region" description="Polar residues" evidence="2">
    <location>
        <begin position="57"/>
        <end position="76"/>
    </location>
</feature>
<comment type="similarity">
    <text evidence="1">Belongs to the PPP4R2 family.</text>
</comment>
<dbReference type="InterPro" id="IPR015267">
    <property type="entry name" value="PPP4R2"/>
</dbReference>
<feature type="region of interest" description="Disordered" evidence="2">
    <location>
        <begin position="41"/>
        <end position="107"/>
    </location>
</feature>
<accession>A0ABR1XPX5</accession>
<name>A0ABR1XPX5_9PEZI</name>
<comment type="caution">
    <text evidence="3">The sequence shown here is derived from an EMBL/GenBank/DDBJ whole genome shotgun (WGS) entry which is preliminary data.</text>
</comment>
<keyword evidence="4" id="KW-1185">Reference proteome</keyword>
<proteinExistence type="inferred from homology"/>
<dbReference type="Proteomes" id="UP001456524">
    <property type="component" value="Unassembled WGS sequence"/>
</dbReference>
<feature type="compositionally biased region" description="Gly residues" evidence="2">
    <location>
        <begin position="584"/>
        <end position="593"/>
    </location>
</feature>
<feature type="compositionally biased region" description="Low complexity" evidence="2">
    <location>
        <begin position="267"/>
        <end position="304"/>
    </location>
</feature>
<feature type="compositionally biased region" description="Acidic residues" evidence="2">
    <location>
        <begin position="614"/>
        <end position="623"/>
    </location>
</feature>
<evidence type="ECO:0000256" key="2">
    <source>
        <dbReference type="SAM" id="MobiDB-lite"/>
    </source>
</evidence>
<feature type="region of interest" description="Disordered" evidence="2">
    <location>
        <begin position="267"/>
        <end position="312"/>
    </location>
</feature>
<protein>
    <recommendedName>
        <fullName evidence="5">Protein phosphatase 4 core regulatory subunit R2</fullName>
    </recommendedName>
</protein>
<dbReference type="EMBL" id="JBBWUH010000006">
    <property type="protein sequence ID" value="KAK8163674.1"/>
    <property type="molecule type" value="Genomic_DNA"/>
</dbReference>
<feature type="compositionally biased region" description="Basic and acidic residues" evidence="2">
    <location>
        <begin position="542"/>
        <end position="555"/>
    </location>
</feature>
<feature type="compositionally biased region" description="Low complexity" evidence="2">
    <location>
        <begin position="491"/>
        <end position="504"/>
    </location>
</feature>